<evidence type="ECO:0000256" key="3">
    <source>
        <dbReference type="SAM" id="Phobius"/>
    </source>
</evidence>
<dbReference type="Pfam" id="PF06103">
    <property type="entry name" value="DUF948"/>
    <property type="match status" value="1"/>
</dbReference>
<organism evidence="4 5">
    <name type="scientific">Aerococcus sanguinicola</name>
    <dbReference type="NCBI Taxonomy" id="119206"/>
    <lineage>
        <taxon>Bacteria</taxon>
        <taxon>Bacillati</taxon>
        <taxon>Bacillota</taxon>
        <taxon>Bacilli</taxon>
        <taxon>Lactobacillales</taxon>
        <taxon>Aerococcaceae</taxon>
        <taxon>Aerococcus</taxon>
    </lineage>
</organism>
<dbReference type="OrthoDB" id="2146420at2"/>
<protein>
    <submittedName>
        <fullName evidence="4">DUF948 domain-containing protein</fullName>
    </submittedName>
</protein>
<evidence type="ECO:0000313" key="5">
    <source>
        <dbReference type="Proteomes" id="UP000234239"/>
    </source>
</evidence>
<feature type="compositionally biased region" description="Polar residues" evidence="2">
    <location>
        <begin position="120"/>
        <end position="131"/>
    </location>
</feature>
<feature type="coiled-coil region" evidence="1">
    <location>
        <begin position="26"/>
        <end position="67"/>
    </location>
</feature>
<dbReference type="AlphaFoldDB" id="A0A2I1MTG3"/>
<evidence type="ECO:0000313" key="4">
    <source>
        <dbReference type="EMBL" id="PKZ23342.1"/>
    </source>
</evidence>
<feature type="transmembrane region" description="Helical" evidence="3">
    <location>
        <begin position="6"/>
        <end position="26"/>
    </location>
</feature>
<comment type="caution">
    <text evidence="4">The sequence shown here is derived from an EMBL/GenBank/DDBJ whole genome shotgun (WGS) entry which is preliminary data.</text>
</comment>
<feature type="region of interest" description="Disordered" evidence="2">
    <location>
        <begin position="118"/>
        <end position="146"/>
    </location>
</feature>
<keyword evidence="3" id="KW-0472">Membrane</keyword>
<proteinExistence type="predicted"/>
<dbReference type="RefSeq" id="WP_101603527.1">
    <property type="nucleotide sequence ID" value="NZ_PKGY01000001.1"/>
</dbReference>
<dbReference type="Proteomes" id="UP000234239">
    <property type="component" value="Unassembled WGS sequence"/>
</dbReference>
<keyword evidence="3" id="KW-1133">Transmembrane helix</keyword>
<keyword evidence="1" id="KW-0175">Coiled coil</keyword>
<dbReference type="PANTHER" id="PTHR40070">
    <property type="entry name" value="UPF0478 PROTEIN YTXG"/>
    <property type="match status" value="1"/>
</dbReference>
<evidence type="ECO:0000256" key="1">
    <source>
        <dbReference type="SAM" id="Coils"/>
    </source>
</evidence>
<reference evidence="4 5" key="1">
    <citation type="submission" date="2017-12" db="EMBL/GenBank/DDBJ databases">
        <title>Phylogenetic diversity of female urinary microbiome.</title>
        <authorList>
            <person name="Thomas-White K."/>
            <person name="Wolfe A.J."/>
        </authorList>
    </citation>
    <scope>NUCLEOTIDE SEQUENCE [LARGE SCALE GENOMIC DNA]</scope>
    <source>
        <strain evidence="4 5">UMB0139</strain>
    </source>
</reference>
<dbReference type="EMBL" id="PKGY01000001">
    <property type="protein sequence ID" value="PKZ23342.1"/>
    <property type="molecule type" value="Genomic_DNA"/>
</dbReference>
<accession>A0A2I1MTG3</accession>
<name>A0A2I1MTG3_9LACT</name>
<keyword evidence="3" id="KW-0812">Transmembrane</keyword>
<gene>
    <name evidence="4" type="ORF">CYJ28_01970</name>
</gene>
<evidence type="ECO:0000256" key="2">
    <source>
        <dbReference type="SAM" id="MobiDB-lite"/>
    </source>
</evidence>
<dbReference type="PANTHER" id="PTHR40070:SF1">
    <property type="entry name" value="UPF0478 PROTEIN YTXG"/>
    <property type="match status" value="1"/>
</dbReference>
<dbReference type="InterPro" id="IPR009293">
    <property type="entry name" value="UPF0478"/>
</dbReference>
<sequence>MTWGGAAALIAAIAFAVLVVFLVLLVRELTTTIKNVSQTVEEVNDTLAVLRRDVDDLSIEAQGLLNKTNVLMDDVNGKVSTVDPLFKAIGALGVSVSDVNDATRDLVVSIRQKDQKAQDKSASQINSQLSAGTAKEKSGAVEKLGQTAKRLKQKRYIRKVKEASESKAF</sequence>